<dbReference type="OrthoDB" id="3932329at2759"/>
<sequence>MEFCAICGGPLRARSMRRDLPWELRLRWQTKVVLLHDPAREFETLEEHYRGGKRKEAPRLDFRRGPGLEIQKTRAAFMPGGRFRLEGSTLGTPHAEFAGPEVEANEHPGRDEGLEWTQLPYYIAAHEACVEIAERVAACPRSGVRVRSLCTVWKVLRMRFEARDIEVMADPNPDADAARYLLMEHGYYLPFQFHDGGSLWASGHPRHWCMSDPIYPLDSTDAILSNLKPCGPEHQSPEISSFQQRFTTLPRELQDHVVSFLETAEPLPSRCTRLLPHEHWKHMLVSGRHLPFLWDVDIAAVERYCSSADDNAGTRPDWELLVRSLSQRLVRRGAQDDAVSMGLEENYYDRGDVPNGLRNRRRIWQLVEEMYVGDVLPVARVRGWAAPPPPPTMPRYWDEDGEPVYPVIRVLGLADSYSEMVWNRSPRRKD</sequence>
<dbReference type="Proteomes" id="UP000293360">
    <property type="component" value="Unassembled WGS sequence"/>
</dbReference>
<dbReference type="AlphaFoldDB" id="A0A4Q4SY32"/>
<keyword evidence="2" id="KW-1185">Reference proteome</keyword>
<name>A0A4Q4SY32_9PEZI</name>
<dbReference type="STRING" id="155417.A0A4Q4SY32"/>
<dbReference type="EMBL" id="QJNU01000794">
    <property type="protein sequence ID" value="RYO85990.1"/>
    <property type="molecule type" value="Genomic_DNA"/>
</dbReference>
<organism evidence="1 2">
    <name type="scientific">Monosporascus ibericus</name>
    <dbReference type="NCBI Taxonomy" id="155417"/>
    <lineage>
        <taxon>Eukaryota</taxon>
        <taxon>Fungi</taxon>
        <taxon>Dikarya</taxon>
        <taxon>Ascomycota</taxon>
        <taxon>Pezizomycotina</taxon>
        <taxon>Sordariomycetes</taxon>
        <taxon>Xylariomycetidae</taxon>
        <taxon>Xylariales</taxon>
        <taxon>Xylariales incertae sedis</taxon>
        <taxon>Monosporascus</taxon>
    </lineage>
</organism>
<evidence type="ECO:0000313" key="2">
    <source>
        <dbReference type="Proteomes" id="UP000293360"/>
    </source>
</evidence>
<evidence type="ECO:0000313" key="1">
    <source>
        <dbReference type="EMBL" id="RYO85990.1"/>
    </source>
</evidence>
<accession>A0A4Q4SY32</accession>
<comment type="caution">
    <text evidence="1">The sequence shown here is derived from an EMBL/GenBank/DDBJ whole genome shotgun (WGS) entry which is preliminary data.</text>
</comment>
<reference evidence="1 2" key="1">
    <citation type="submission" date="2018-06" db="EMBL/GenBank/DDBJ databases">
        <title>Complete Genomes of Monosporascus.</title>
        <authorList>
            <person name="Robinson A.J."/>
            <person name="Natvig D.O."/>
        </authorList>
    </citation>
    <scope>NUCLEOTIDE SEQUENCE [LARGE SCALE GENOMIC DNA]</scope>
    <source>
        <strain evidence="1 2">CBS 110550</strain>
    </source>
</reference>
<gene>
    <name evidence="1" type="ORF">DL764_009075</name>
</gene>
<protein>
    <submittedName>
        <fullName evidence="1">Uncharacterized protein</fullName>
    </submittedName>
</protein>
<proteinExistence type="predicted"/>